<proteinExistence type="predicted"/>
<gene>
    <name evidence="1" type="ORF">BE21_33970</name>
</gene>
<reference evidence="1 2" key="1">
    <citation type="submission" date="2014-02" db="EMBL/GenBank/DDBJ databases">
        <title>The small core and large imbalanced accessory genome model reveals a collaborative survival strategy of Sorangium cellulosum strains in nature.</title>
        <authorList>
            <person name="Han K."/>
            <person name="Peng R."/>
            <person name="Blom J."/>
            <person name="Li Y.-Z."/>
        </authorList>
    </citation>
    <scope>NUCLEOTIDE SEQUENCE [LARGE SCALE GENOMIC DNA]</scope>
    <source>
        <strain evidence="1 2">So0007-03</strain>
    </source>
</reference>
<dbReference type="EMBL" id="JEME01001615">
    <property type="protein sequence ID" value="KYG06582.1"/>
    <property type="molecule type" value="Genomic_DNA"/>
</dbReference>
<protein>
    <recommendedName>
        <fullName evidence="3">Outer membrane protein beta-barrel domain-containing protein</fullName>
    </recommendedName>
</protein>
<evidence type="ECO:0008006" key="3">
    <source>
        <dbReference type="Google" id="ProtNLM"/>
    </source>
</evidence>
<organism evidence="1 2">
    <name type="scientific">Sorangium cellulosum</name>
    <name type="common">Polyangium cellulosum</name>
    <dbReference type="NCBI Taxonomy" id="56"/>
    <lineage>
        <taxon>Bacteria</taxon>
        <taxon>Pseudomonadati</taxon>
        <taxon>Myxococcota</taxon>
        <taxon>Polyangia</taxon>
        <taxon>Polyangiales</taxon>
        <taxon>Polyangiaceae</taxon>
        <taxon>Sorangium</taxon>
    </lineage>
</organism>
<sequence>MALSLGISGYFVPARFAVKDGMSVDLDVLARLRLSETRRFEIGVELRSVSTTDVDQVAAGVPLRLVMGVGSHLEMSVGITPGYYRIFFDSPYFESVGAFGGRFAWGLQLPITPHLFVGVSPVNFLLLGSSDVDALVAYEPGLWVGAGLL</sequence>
<name>A0A150TPH3_SORCE</name>
<accession>A0A150TPH3</accession>
<evidence type="ECO:0000313" key="1">
    <source>
        <dbReference type="EMBL" id="KYG06582.1"/>
    </source>
</evidence>
<dbReference type="Proteomes" id="UP000075502">
    <property type="component" value="Unassembled WGS sequence"/>
</dbReference>
<comment type="caution">
    <text evidence="1">The sequence shown here is derived from an EMBL/GenBank/DDBJ whole genome shotgun (WGS) entry which is preliminary data.</text>
</comment>
<evidence type="ECO:0000313" key="2">
    <source>
        <dbReference type="Proteomes" id="UP000075502"/>
    </source>
</evidence>
<dbReference type="AlphaFoldDB" id="A0A150TPH3"/>